<dbReference type="CDD" id="cd05013">
    <property type="entry name" value="SIS_RpiR"/>
    <property type="match status" value="1"/>
</dbReference>
<evidence type="ECO:0000313" key="9">
    <source>
        <dbReference type="Proteomes" id="UP000254236"/>
    </source>
</evidence>
<evidence type="ECO:0000256" key="1">
    <source>
        <dbReference type="ARBA" id="ARBA00023015"/>
    </source>
</evidence>
<dbReference type="Pfam" id="PF01380">
    <property type="entry name" value="SIS"/>
    <property type="match status" value="1"/>
</dbReference>
<evidence type="ECO:0000313" key="8">
    <source>
        <dbReference type="EMBL" id="RRR20774.1"/>
    </source>
</evidence>
<keyword evidence="3" id="KW-0804">Transcription</keyword>
<dbReference type="GO" id="GO:0003677">
    <property type="term" value="F:DNA binding"/>
    <property type="evidence" value="ECO:0007669"/>
    <property type="project" value="UniProtKB-KW"/>
</dbReference>
<dbReference type="InterPro" id="IPR036388">
    <property type="entry name" value="WH-like_DNA-bd_sf"/>
</dbReference>
<dbReference type="InterPro" id="IPR000281">
    <property type="entry name" value="HTH_RpiR"/>
</dbReference>
<feature type="domain" description="HTH rpiR-type" evidence="5">
    <location>
        <begin position="43"/>
        <end position="119"/>
    </location>
</feature>
<name>A0A345YRS7_9MICO</name>
<dbReference type="InterPro" id="IPR009057">
    <property type="entry name" value="Homeodomain-like_sf"/>
</dbReference>
<dbReference type="PROSITE" id="PS51464">
    <property type="entry name" value="SIS"/>
    <property type="match status" value="1"/>
</dbReference>
<sequence>MTESPSPPGEGLSAVVLRGRAHRRRRAEPARASRYPDRMLPTSDVLALLRARRSSLPPVLLRVAHFVLEHPSAVVDMSTAQLASAAGASEAAVSRLCERIGLSGYPALKSGLAVSLARAEARPTANVAAIDEGTDARTVIDVVARSHEDAIQLTAEGLDPEEVDAVSEMLRRTRTAIVYALASSSPVAEDLARKLVMAGVTATATSDRHLAAALIARYEGRCGLIVISTTGYTQDSVSLAEAARLHDTPVVAVTSDPESRLVRAATHVLRTSAYEEGLRSGGTSDRIAQLLVVDVLVTVLRSADHHAEIASMHRMDEAVGPWKLPRRGPSGAPEARSGGD</sequence>
<dbReference type="SUPFAM" id="SSF46689">
    <property type="entry name" value="Homeodomain-like"/>
    <property type="match status" value="1"/>
</dbReference>
<evidence type="ECO:0000256" key="2">
    <source>
        <dbReference type="ARBA" id="ARBA00023125"/>
    </source>
</evidence>
<keyword evidence="2" id="KW-0238">DNA-binding</keyword>
<proteinExistence type="predicted"/>
<evidence type="ECO:0000256" key="4">
    <source>
        <dbReference type="SAM" id="MobiDB-lite"/>
    </source>
</evidence>
<evidence type="ECO:0000259" key="6">
    <source>
        <dbReference type="PROSITE" id="PS51464"/>
    </source>
</evidence>
<dbReference type="PROSITE" id="PS51071">
    <property type="entry name" value="HTH_RPIR"/>
    <property type="match status" value="1"/>
</dbReference>
<reference evidence="8 10" key="2">
    <citation type="submission" date="2018-08" db="EMBL/GenBank/DDBJ databases">
        <title>Brachybacterium saurashtrense DSM 23186.</title>
        <authorList>
            <person name="Li Y."/>
        </authorList>
    </citation>
    <scope>NUCLEOTIDE SEQUENCE [LARGE SCALE GENOMIC DNA]</scope>
    <source>
        <strain evidence="8 10">DSM 23186</strain>
    </source>
</reference>
<dbReference type="PANTHER" id="PTHR30514">
    <property type="entry name" value="GLUCOKINASE"/>
    <property type="match status" value="1"/>
</dbReference>
<dbReference type="GO" id="GO:0097367">
    <property type="term" value="F:carbohydrate derivative binding"/>
    <property type="evidence" value="ECO:0007669"/>
    <property type="project" value="InterPro"/>
</dbReference>
<feature type="domain" description="SIS" evidence="6">
    <location>
        <begin position="166"/>
        <end position="306"/>
    </location>
</feature>
<accession>A0A345YRS7</accession>
<protein>
    <submittedName>
        <fullName evidence="8">MurR/RpiR family transcriptional regulator</fullName>
    </submittedName>
</protein>
<dbReference type="EMBL" id="QSWH01000014">
    <property type="protein sequence ID" value="RRR20774.1"/>
    <property type="molecule type" value="Genomic_DNA"/>
</dbReference>
<dbReference type="InterPro" id="IPR001347">
    <property type="entry name" value="SIS_dom"/>
</dbReference>
<dbReference type="EMBL" id="CP031356">
    <property type="protein sequence ID" value="AXK46629.1"/>
    <property type="molecule type" value="Genomic_DNA"/>
</dbReference>
<dbReference type="GO" id="GO:1901135">
    <property type="term" value="P:carbohydrate derivative metabolic process"/>
    <property type="evidence" value="ECO:0007669"/>
    <property type="project" value="InterPro"/>
</dbReference>
<gene>
    <name evidence="7" type="ORF">DWV08_14090</name>
    <name evidence="8" type="ORF">DXU92_16920</name>
</gene>
<dbReference type="OrthoDB" id="370421at2"/>
<dbReference type="GO" id="GO:0003700">
    <property type="term" value="F:DNA-binding transcription factor activity"/>
    <property type="evidence" value="ECO:0007669"/>
    <property type="project" value="InterPro"/>
</dbReference>
<dbReference type="KEGG" id="bsau:DWV08_14090"/>
<evidence type="ECO:0000259" key="5">
    <source>
        <dbReference type="PROSITE" id="PS51071"/>
    </source>
</evidence>
<keyword evidence="9" id="KW-1185">Reference proteome</keyword>
<dbReference type="Proteomes" id="UP000254236">
    <property type="component" value="Chromosome"/>
</dbReference>
<dbReference type="Gene3D" id="3.40.50.10490">
    <property type="entry name" value="Glucose-6-phosphate isomerase like protein, domain 1"/>
    <property type="match status" value="1"/>
</dbReference>
<dbReference type="Gene3D" id="1.10.10.10">
    <property type="entry name" value="Winged helix-like DNA-binding domain superfamily/Winged helix DNA-binding domain"/>
    <property type="match status" value="1"/>
</dbReference>
<organism evidence="8 10">
    <name type="scientific">Brachybacterium saurashtrense</name>
    <dbReference type="NCBI Taxonomy" id="556288"/>
    <lineage>
        <taxon>Bacteria</taxon>
        <taxon>Bacillati</taxon>
        <taxon>Actinomycetota</taxon>
        <taxon>Actinomycetes</taxon>
        <taxon>Micrococcales</taxon>
        <taxon>Dermabacteraceae</taxon>
        <taxon>Brachybacterium</taxon>
    </lineage>
</organism>
<dbReference type="AlphaFoldDB" id="A0A345YRS7"/>
<dbReference type="Proteomes" id="UP000282185">
    <property type="component" value="Unassembled WGS sequence"/>
</dbReference>
<reference evidence="7 9" key="1">
    <citation type="submission" date="2018-07" db="EMBL/GenBank/DDBJ databases">
        <title>Brachybacterium saurashtrense DSM 23186 genome sequence.</title>
        <authorList>
            <person name="Guo L."/>
        </authorList>
    </citation>
    <scope>NUCLEOTIDE SEQUENCE [LARGE SCALE GENOMIC DNA]</scope>
    <source>
        <strain evidence="7 9">DSM 23186</strain>
    </source>
</reference>
<dbReference type="InterPro" id="IPR047640">
    <property type="entry name" value="RpiR-like"/>
</dbReference>
<evidence type="ECO:0000256" key="3">
    <source>
        <dbReference type="ARBA" id="ARBA00023163"/>
    </source>
</evidence>
<evidence type="ECO:0000313" key="7">
    <source>
        <dbReference type="EMBL" id="AXK46629.1"/>
    </source>
</evidence>
<dbReference type="Pfam" id="PF01418">
    <property type="entry name" value="HTH_6"/>
    <property type="match status" value="1"/>
</dbReference>
<dbReference type="InterPro" id="IPR035472">
    <property type="entry name" value="RpiR-like_SIS"/>
</dbReference>
<keyword evidence="1" id="KW-0805">Transcription regulation</keyword>
<feature type="region of interest" description="Disordered" evidence="4">
    <location>
        <begin position="320"/>
        <end position="340"/>
    </location>
</feature>
<dbReference type="SUPFAM" id="SSF53697">
    <property type="entry name" value="SIS domain"/>
    <property type="match status" value="1"/>
</dbReference>
<dbReference type="InterPro" id="IPR046348">
    <property type="entry name" value="SIS_dom_sf"/>
</dbReference>
<dbReference type="PANTHER" id="PTHR30514:SF1">
    <property type="entry name" value="HTH-TYPE TRANSCRIPTIONAL REGULATOR HEXR-RELATED"/>
    <property type="match status" value="1"/>
</dbReference>
<evidence type="ECO:0000313" key="10">
    <source>
        <dbReference type="Proteomes" id="UP000282185"/>
    </source>
</evidence>